<evidence type="ECO:0000259" key="3">
    <source>
        <dbReference type="Pfam" id="PF12697"/>
    </source>
</evidence>
<dbReference type="InterPro" id="IPR000073">
    <property type="entry name" value="AB_hydrolase_1"/>
</dbReference>
<dbReference type="Gene3D" id="3.40.50.1820">
    <property type="entry name" value="alpha/beta hydrolase"/>
    <property type="match status" value="1"/>
</dbReference>
<evidence type="ECO:0000259" key="2">
    <source>
        <dbReference type="Pfam" id="PF09362"/>
    </source>
</evidence>
<dbReference type="PANTHER" id="PTHR43662:SF5">
    <property type="entry name" value="DUF1996 DOMAIN-CONTAINING PROTEIN"/>
    <property type="match status" value="1"/>
</dbReference>
<accession>A0A9N9M2Z9</accession>
<dbReference type="PANTHER" id="PTHR43662">
    <property type="match status" value="1"/>
</dbReference>
<dbReference type="EMBL" id="CAJVRM010000719">
    <property type="protein sequence ID" value="CAG8983184.1"/>
    <property type="molecule type" value="Genomic_DNA"/>
</dbReference>
<feature type="domain" description="AB hydrolase-1" evidence="3">
    <location>
        <begin position="358"/>
        <end position="512"/>
    </location>
</feature>
<organism evidence="4 5">
    <name type="scientific">Hymenoscyphus albidus</name>
    <dbReference type="NCBI Taxonomy" id="595503"/>
    <lineage>
        <taxon>Eukaryota</taxon>
        <taxon>Fungi</taxon>
        <taxon>Dikarya</taxon>
        <taxon>Ascomycota</taxon>
        <taxon>Pezizomycotina</taxon>
        <taxon>Leotiomycetes</taxon>
        <taxon>Helotiales</taxon>
        <taxon>Helotiaceae</taxon>
        <taxon>Hymenoscyphus</taxon>
    </lineage>
</organism>
<dbReference type="InterPro" id="IPR029058">
    <property type="entry name" value="AB_hydrolase_fold"/>
</dbReference>
<dbReference type="OrthoDB" id="446723at2759"/>
<feature type="chain" id="PRO_5040327133" description="DUF1996 domain-containing protein" evidence="1">
    <location>
        <begin position="19"/>
        <end position="633"/>
    </location>
</feature>
<reference evidence="4" key="1">
    <citation type="submission" date="2021-07" db="EMBL/GenBank/DDBJ databases">
        <authorList>
            <person name="Durling M."/>
        </authorList>
    </citation>
    <scope>NUCLEOTIDE SEQUENCE</scope>
</reference>
<feature type="signal peptide" evidence="1">
    <location>
        <begin position="1"/>
        <end position="18"/>
    </location>
</feature>
<comment type="caution">
    <text evidence="4">The sequence shown here is derived from an EMBL/GenBank/DDBJ whole genome shotgun (WGS) entry which is preliminary data.</text>
</comment>
<proteinExistence type="predicted"/>
<dbReference type="Proteomes" id="UP000701801">
    <property type="component" value="Unassembled WGS sequence"/>
</dbReference>
<evidence type="ECO:0000256" key="1">
    <source>
        <dbReference type="SAM" id="SignalP"/>
    </source>
</evidence>
<sequence>MKWFSSSLTLALIAPSQAALRFGCSTISIQRLDPLVEPGKIPSAHVHQIVGGNAFNATMPSTDVGDHADCTTCVFSEDFSNYWTATMYFKARNGTYKRVPIIANAQLTNGIKGGMTIYYTQQDFNSNGKQKITAFPPGFRMTVGSPTTNNRADAVKNTGLRYTCLDTILTRGAETPDFPSKPCKAGIMAIHHFPACWNGKDVDSPDHQSHMYNTGKGGFQVAGACPSSHPVRMPQLAYETIWDTTGFNDKSLWPADGSQPFVWSTGETKGYSTHGDYVFGWKGDSLQRAMDNSCMFQNCENGRPLKSQTAEAMNKCAVKNWIPDEKVDGWLMELPASNFESRLAFKLLRDDPEARLIIHFHGAAGTVGSGYRTSNYRALSAGSPGMIHVLTFDYRGFGKSDGVPSESGLILDALSVMDWAMDIAGIPPSRILIFGQSLGTAVSLAVADHFAAQSPPVNLAGIILVAPFVDVGTLVATYRVAGLIPILSPIARFPSLFGYLRTFIRDSWLSRDRIVSYIKAAEKSNVPYRITIIHAEDDYDVPCYHSQTLFWHAVNATLSGGMGKEGFEMRKDGLRMSLGSAGTVVEWRAGNGVLKEEILKYGLHDVVMGNTVITMAVMRIISGVDVTLRRGLK</sequence>
<keyword evidence="1" id="KW-0732">Signal</keyword>
<dbReference type="Pfam" id="PF12697">
    <property type="entry name" value="Abhydrolase_6"/>
    <property type="match status" value="1"/>
</dbReference>
<keyword evidence="5" id="KW-1185">Reference proteome</keyword>
<evidence type="ECO:0000313" key="5">
    <source>
        <dbReference type="Proteomes" id="UP000701801"/>
    </source>
</evidence>
<dbReference type="Pfam" id="PF09362">
    <property type="entry name" value="DUF1996"/>
    <property type="match status" value="1"/>
</dbReference>
<dbReference type="SUPFAM" id="SSF53474">
    <property type="entry name" value="alpha/beta-Hydrolases"/>
    <property type="match status" value="1"/>
</dbReference>
<dbReference type="InterPro" id="IPR018535">
    <property type="entry name" value="DUF1996"/>
</dbReference>
<evidence type="ECO:0008006" key="6">
    <source>
        <dbReference type="Google" id="ProtNLM"/>
    </source>
</evidence>
<evidence type="ECO:0000313" key="4">
    <source>
        <dbReference type="EMBL" id="CAG8983184.1"/>
    </source>
</evidence>
<dbReference type="AlphaFoldDB" id="A0A9N9M2Z9"/>
<name>A0A9N9M2Z9_9HELO</name>
<feature type="domain" description="DUF1996" evidence="2">
    <location>
        <begin position="33"/>
        <end position="281"/>
    </location>
</feature>
<protein>
    <recommendedName>
        <fullName evidence="6">DUF1996 domain-containing protein</fullName>
    </recommendedName>
</protein>
<gene>
    <name evidence="4" type="ORF">HYALB_00004011</name>
</gene>